<sequence length="206" mass="23224">MNEQAVLAPWPEHERTSSVLFNNVPCAVLVPFIKNAGGLHLLFEVRSKTLRWQPGDISFPGGKIEASDVTPLAAAIRETGEELNIPPEKIRVLASLSPLETVTGVTLNPFVAEVSSVEDIRCTAEVDHTFTVPLQWFMEHEPELAEMDLATRPGATFPVDISYAGNPMEWRRRKTYFVYIYRYEGYRIWGMTAQIVKECIDIIKAM</sequence>
<dbReference type="RefSeq" id="WP_006942804.1">
    <property type="nucleotide sequence ID" value="NZ_GL538208.1"/>
</dbReference>
<dbReference type="HOGENOM" id="CLU_040940_5_2_9"/>
<dbReference type="CDD" id="cd03426">
    <property type="entry name" value="NUDIX_CoAse_Nudt7"/>
    <property type="match status" value="1"/>
</dbReference>
<reference evidence="8 9" key="1">
    <citation type="submission" date="2010-08" db="EMBL/GenBank/DDBJ databases">
        <authorList>
            <person name="Weinstock G."/>
            <person name="Sodergren E."/>
            <person name="Clifton S."/>
            <person name="Fulton L."/>
            <person name="Fulton B."/>
            <person name="Courtney L."/>
            <person name="Fronick C."/>
            <person name="Harrison M."/>
            <person name="Strong C."/>
            <person name="Farmer C."/>
            <person name="Delahaunty K."/>
            <person name="Markovic C."/>
            <person name="Hall O."/>
            <person name="Minx P."/>
            <person name="Tomlinson C."/>
            <person name="Mitreva M."/>
            <person name="Hou S."/>
            <person name="Chen J."/>
            <person name="Wollam A."/>
            <person name="Pepin K.H."/>
            <person name="Johnson M."/>
            <person name="Bhonagiri V."/>
            <person name="Zhang X."/>
            <person name="Suruliraj S."/>
            <person name="Warren W."/>
            <person name="Chinwalla A."/>
            <person name="Mardis E.R."/>
            <person name="Wilson R.K."/>
        </authorList>
    </citation>
    <scope>NUCLEOTIDE SEQUENCE [LARGE SCALE GENOMIC DNA]</scope>
    <source>
        <strain evidence="8 9">F0359</strain>
    </source>
</reference>
<protein>
    <submittedName>
        <fullName evidence="8">Hydrolase, NUDIX family</fullName>
    </submittedName>
</protein>
<comment type="caution">
    <text evidence="8">The sequence shown here is derived from an EMBL/GenBank/DDBJ whole genome shotgun (WGS) entry which is preliminary data.</text>
</comment>
<keyword evidence="3" id="KW-0479">Metal-binding</keyword>
<dbReference type="Pfam" id="PF00293">
    <property type="entry name" value="NUDIX"/>
    <property type="match status" value="1"/>
</dbReference>
<comment type="cofactor">
    <cofactor evidence="2">
        <name>Mg(2+)</name>
        <dbReference type="ChEBI" id="CHEBI:18420"/>
    </cofactor>
</comment>
<dbReference type="InterPro" id="IPR015797">
    <property type="entry name" value="NUDIX_hydrolase-like_dom_sf"/>
</dbReference>
<dbReference type="PANTHER" id="PTHR12992:SF11">
    <property type="entry name" value="MITOCHONDRIAL COENZYME A DIPHOSPHATASE NUDT8"/>
    <property type="match status" value="1"/>
</dbReference>
<gene>
    <name evidence="8" type="ORF">HMPREF9429_01534</name>
</gene>
<keyword evidence="9" id="KW-1185">Reference proteome</keyword>
<dbReference type="InterPro" id="IPR045121">
    <property type="entry name" value="CoAse"/>
</dbReference>
<evidence type="ECO:0000256" key="6">
    <source>
        <dbReference type="ARBA" id="ARBA00023211"/>
    </source>
</evidence>
<dbReference type="EMBL" id="AECS01000039">
    <property type="protein sequence ID" value="EFQ03591.1"/>
    <property type="molecule type" value="Genomic_DNA"/>
</dbReference>
<proteinExistence type="predicted"/>
<keyword evidence="6" id="KW-0464">Manganese</keyword>
<evidence type="ECO:0000256" key="4">
    <source>
        <dbReference type="ARBA" id="ARBA00022801"/>
    </source>
</evidence>
<name>E2ZDM9_9FIRM</name>
<dbReference type="InterPro" id="IPR000086">
    <property type="entry name" value="NUDIX_hydrolase_dom"/>
</dbReference>
<evidence type="ECO:0000256" key="3">
    <source>
        <dbReference type="ARBA" id="ARBA00022723"/>
    </source>
</evidence>
<keyword evidence="4 8" id="KW-0378">Hydrolase</keyword>
<dbReference type="PANTHER" id="PTHR12992">
    <property type="entry name" value="NUDIX HYDROLASE"/>
    <property type="match status" value="1"/>
</dbReference>
<keyword evidence="5" id="KW-0460">Magnesium</keyword>
<comment type="cofactor">
    <cofactor evidence="1">
        <name>Mn(2+)</name>
        <dbReference type="ChEBI" id="CHEBI:29035"/>
    </cofactor>
</comment>
<dbReference type="Gene3D" id="3.90.79.10">
    <property type="entry name" value="Nucleoside Triphosphate Pyrophosphohydrolase"/>
    <property type="match status" value="1"/>
</dbReference>
<dbReference type="AlphaFoldDB" id="E2ZDM9"/>
<dbReference type="PROSITE" id="PS51462">
    <property type="entry name" value="NUDIX"/>
    <property type="match status" value="1"/>
</dbReference>
<dbReference type="STRING" id="706434.HMPREF9429_01534"/>
<feature type="domain" description="Nudix hydrolase" evidence="7">
    <location>
        <begin position="19"/>
        <end position="157"/>
    </location>
</feature>
<dbReference type="Proteomes" id="UP000003195">
    <property type="component" value="Unassembled WGS sequence"/>
</dbReference>
<evidence type="ECO:0000256" key="1">
    <source>
        <dbReference type="ARBA" id="ARBA00001936"/>
    </source>
</evidence>
<dbReference type="SUPFAM" id="SSF55811">
    <property type="entry name" value="Nudix"/>
    <property type="match status" value="1"/>
</dbReference>
<dbReference type="GO" id="GO:0046872">
    <property type="term" value="F:metal ion binding"/>
    <property type="evidence" value="ECO:0007669"/>
    <property type="project" value="UniProtKB-KW"/>
</dbReference>
<accession>E2ZDM9</accession>
<dbReference type="OrthoDB" id="9802805at2"/>
<dbReference type="eggNOG" id="COG0494">
    <property type="taxonomic scope" value="Bacteria"/>
</dbReference>
<organism evidence="8 9">
    <name type="scientific">Megasphaera micronuciformis F0359</name>
    <dbReference type="NCBI Taxonomy" id="706434"/>
    <lineage>
        <taxon>Bacteria</taxon>
        <taxon>Bacillati</taxon>
        <taxon>Bacillota</taxon>
        <taxon>Negativicutes</taxon>
        <taxon>Veillonellales</taxon>
        <taxon>Veillonellaceae</taxon>
        <taxon>Megasphaera</taxon>
    </lineage>
</organism>
<evidence type="ECO:0000256" key="2">
    <source>
        <dbReference type="ARBA" id="ARBA00001946"/>
    </source>
</evidence>
<evidence type="ECO:0000256" key="5">
    <source>
        <dbReference type="ARBA" id="ARBA00022842"/>
    </source>
</evidence>
<dbReference type="GO" id="GO:0010945">
    <property type="term" value="F:coenzyme A diphosphatase activity"/>
    <property type="evidence" value="ECO:0007669"/>
    <property type="project" value="InterPro"/>
</dbReference>
<evidence type="ECO:0000313" key="8">
    <source>
        <dbReference type="EMBL" id="EFQ03591.1"/>
    </source>
</evidence>
<evidence type="ECO:0000259" key="7">
    <source>
        <dbReference type="PROSITE" id="PS51462"/>
    </source>
</evidence>
<evidence type="ECO:0000313" key="9">
    <source>
        <dbReference type="Proteomes" id="UP000003195"/>
    </source>
</evidence>